<dbReference type="SMART" id="SM00357">
    <property type="entry name" value="CSP"/>
    <property type="match status" value="2"/>
</dbReference>
<evidence type="ECO:0000313" key="3">
    <source>
        <dbReference type="Proteomes" id="UP000604046"/>
    </source>
</evidence>
<accession>A0A812R9C4</accession>
<feature type="domain" description="Cold-shock" evidence="1">
    <location>
        <begin position="49"/>
        <end position="113"/>
    </location>
</feature>
<gene>
    <name evidence="2" type="ORF">SNAT2548_LOCUS23336</name>
</gene>
<dbReference type="GO" id="GO:0003676">
    <property type="term" value="F:nucleic acid binding"/>
    <property type="evidence" value="ECO:0007669"/>
    <property type="project" value="InterPro"/>
</dbReference>
<dbReference type="Proteomes" id="UP000604046">
    <property type="component" value="Unassembled WGS sequence"/>
</dbReference>
<dbReference type="InterPro" id="IPR012340">
    <property type="entry name" value="NA-bd_OB-fold"/>
</dbReference>
<keyword evidence="3" id="KW-1185">Reference proteome</keyword>
<dbReference type="InterPro" id="IPR011129">
    <property type="entry name" value="CSD"/>
</dbReference>
<evidence type="ECO:0000313" key="2">
    <source>
        <dbReference type="EMBL" id="CAE7429277.1"/>
    </source>
</evidence>
<organism evidence="2 3">
    <name type="scientific">Symbiodinium natans</name>
    <dbReference type="NCBI Taxonomy" id="878477"/>
    <lineage>
        <taxon>Eukaryota</taxon>
        <taxon>Sar</taxon>
        <taxon>Alveolata</taxon>
        <taxon>Dinophyceae</taxon>
        <taxon>Suessiales</taxon>
        <taxon>Symbiodiniaceae</taxon>
        <taxon>Symbiodinium</taxon>
    </lineage>
</organism>
<comment type="caution">
    <text evidence="2">The sequence shown here is derived from an EMBL/GenBank/DDBJ whole genome shotgun (WGS) entry which is preliminary data.</text>
</comment>
<proteinExistence type="predicted"/>
<evidence type="ECO:0000259" key="1">
    <source>
        <dbReference type="SMART" id="SM00357"/>
    </source>
</evidence>
<dbReference type="OrthoDB" id="10334073at2759"/>
<feature type="domain" description="Cold-shock" evidence="1">
    <location>
        <begin position="124"/>
        <end position="188"/>
    </location>
</feature>
<sequence length="286" mass="31616">MKELGECTLGDFVSFHVRLSADGAPVAVEIRGLASGTASPNLEEEGSMSGTVCERNEGAGTGFLRCPGVQQLCGKDVYFRIRDFPDCQLGDTLGFRLIWDHLGRPRAERQDEEGLLQRLQREHTGVIKEFYPDKGYGFVASDFLRTSLGKDLFFKKSDFDTCVPGATVSFVACRDAEGRLHARQADLLPRKPRQDQVEVSLGPSFGPLGLGLRCGWLPEVLHIREDLRGFWLQQGVCVGDRLLHLQSSSEAVSLEGLTPAHLRPRLLERPLKLVFLCLHDEGPAKG</sequence>
<dbReference type="SUPFAM" id="SSF50249">
    <property type="entry name" value="Nucleic acid-binding proteins"/>
    <property type="match status" value="1"/>
</dbReference>
<dbReference type="Gene3D" id="2.40.50.140">
    <property type="entry name" value="Nucleic acid-binding proteins"/>
    <property type="match status" value="1"/>
</dbReference>
<name>A0A812R9C4_9DINO</name>
<dbReference type="EMBL" id="CAJNDS010002318">
    <property type="protein sequence ID" value="CAE7429277.1"/>
    <property type="molecule type" value="Genomic_DNA"/>
</dbReference>
<reference evidence="2" key="1">
    <citation type="submission" date="2021-02" db="EMBL/GenBank/DDBJ databases">
        <authorList>
            <person name="Dougan E. K."/>
            <person name="Rhodes N."/>
            <person name="Thang M."/>
            <person name="Chan C."/>
        </authorList>
    </citation>
    <scope>NUCLEOTIDE SEQUENCE</scope>
</reference>
<protein>
    <recommendedName>
        <fullName evidence="1">Cold-shock domain-containing protein</fullName>
    </recommendedName>
</protein>
<dbReference type="AlphaFoldDB" id="A0A812R9C4"/>